<dbReference type="InterPro" id="IPR050627">
    <property type="entry name" value="Nitroreductase/BluB"/>
</dbReference>
<dbReference type="EC" id="1.13.11.79" evidence="2"/>
<dbReference type="Gene3D" id="3.40.109.10">
    <property type="entry name" value="NADH Oxidase"/>
    <property type="match status" value="1"/>
</dbReference>
<gene>
    <name evidence="2" type="primary">bluB</name>
    <name evidence="2" type="ORF">E7811_03035</name>
</gene>
<name>A0A4V3V0P3_9RHOB</name>
<dbReference type="PANTHER" id="PTHR23026:SF123">
    <property type="entry name" value="NAD(P)H NITROREDUCTASE RV3131-RELATED"/>
    <property type="match status" value="1"/>
</dbReference>
<comment type="caution">
    <text evidence="2">The sequence shown here is derived from an EMBL/GenBank/DDBJ whole genome shotgun (WGS) entry which is preliminary data.</text>
</comment>
<keyword evidence="2" id="KW-0560">Oxidoreductase</keyword>
<dbReference type="SUPFAM" id="SSF55469">
    <property type="entry name" value="FMN-dependent nitroreductase-like"/>
    <property type="match status" value="1"/>
</dbReference>
<proteinExistence type="predicted"/>
<organism evidence="2 3">
    <name type="scientific">Aliigemmobacter aestuarii</name>
    <dbReference type="NCBI Taxonomy" id="1445661"/>
    <lineage>
        <taxon>Bacteria</taxon>
        <taxon>Pseudomonadati</taxon>
        <taxon>Pseudomonadota</taxon>
        <taxon>Alphaproteobacteria</taxon>
        <taxon>Rhodobacterales</taxon>
        <taxon>Paracoccaceae</taxon>
        <taxon>Aliigemmobacter</taxon>
    </lineage>
</organism>
<dbReference type="GO" id="GO:0102919">
    <property type="term" value="F:5,6-dimethylbenzimidazole synthase activity"/>
    <property type="evidence" value="ECO:0007669"/>
    <property type="project" value="UniProtKB-EC"/>
</dbReference>
<protein>
    <submittedName>
        <fullName evidence="2">5,6-dimethylbenzimidazole synthase</fullName>
        <ecNumber evidence="2">1.13.11.79</ecNumber>
    </submittedName>
</protein>
<dbReference type="NCBIfam" id="TIGR02476">
    <property type="entry name" value="BluB"/>
    <property type="match status" value="1"/>
</dbReference>
<keyword evidence="3" id="KW-1185">Reference proteome</keyword>
<reference evidence="2 3" key="1">
    <citation type="submission" date="2019-04" db="EMBL/GenBank/DDBJ databases">
        <title>Draft genome sequence of Gemmobacter aestuarii sp. nov.</title>
        <authorList>
            <person name="Hameed A."/>
            <person name="Lin S.-Y."/>
            <person name="Shahina M."/>
            <person name="Lai W.-A."/>
            <person name="Young C.-C."/>
        </authorList>
    </citation>
    <scope>NUCLEOTIDE SEQUENCE [LARGE SCALE GENOMIC DNA]</scope>
    <source>
        <strain evidence="2 3">CC-PW-75</strain>
    </source>
</reference>
<dbReference type="AlphaFoldDB" id="A0A4V3V0P3"/>
<dbReference type="EMBL" id="SSND01000001">
    <property type="protein sequence ID" value="THD84722.1"/>
    <property type="molecule type" value="Genomic_DNA"/>
</dbReference>
<dbReference type="InterPro" id="IPR012825">
    <property type="entry name" value="BluB"/>
</dbReference>
<evidence type="ECO:0000313" key="3">
    <source>
        <dbReference type="Proteomes" id="UP000309450"/>
    </source>
</evidence>
<sequence>MEFGPDHRQALADILRWRRDVRHFQTAPVAPEVLTRLREAMAAAPSVGNSRPWRVIEVRAPALRSGVRESFARCQAAAAAEYDGKRRQDYLALKLAGLDRAPVQLAVFTETDPAEGHRLGRLTLPETLQQSTAMAIYTLWLAARAENLGLGMVSILDPAEMERLFGVPPHWTFTAYLCLGHPEFTDDRPLLHRAGWQEDSETVWQVR</sequence>
<evidence type="ECO:0000259" key="1">
    <source>
        <dbReference type="Pfam" id="PF00881"/>
    </source>
</evidence>
<feature type="domain" description="Nitroreductase" evidence="1">
    <location>
        <begin position="15"/>
        <end position="181"/>
    </location>
</feature>
<dbReference type="Proteomes" id="UP000309450">
    <property type="component" value="Unassembled WGS sequence"/>
</dbReference>
<dbReference type="InterPro" id="IPR000415">
    <property type="entry name" value="Nitroreductase-like"/>
</dbReference>
<dbReference type="InterPro" id="IPR029479">
    <property type="entry name" value="Nitroreductase"/>
</dbReference>
<evidence type="ECO:0000313" key="2">
    <source>
        <dbReference type="EMBL" id="THD84722.1"/>
    </source>
</evidence>
<dbReference type="Pfam" id="PF00881">
    <property type="entry name" value="Nitroreductase"/>
    <property type="match status" value="1"/>
</dbReference>
<dbReference type="RefSeq" id="WP_136393103.1">
    <property type="nucleotide sequence ID" value="NZ_SSND01000001.1"/>
</dbReference>
<dbReference type="OrthoDB" id="9773807at2"/>
<accession>A0A4V3V0P3</accession>
<dbReference type="PANTHER" id="PTHR23026">
    <property type="entry name" value="NADPH NITROREDUCTASE"/>
    <property type="match status" value="1"/>
</dbReference>